<keyword evidence="2" id="KW-0812">Transmembrane</keyword>
<organism evidence="5 6">
    <name type="scientific">Emericellopsis atlantica</name>
    <dbReference type="NCBI Taxonomy" id="2614577"/>
    <lineage>
        <taxon>Eukaryota</taxon>
        <taxon>Fungi</taxon>
        <taxon>Dikarya</taxon>
        <taxon>Ascomycota</taxon>
        <taxon>Pezizomycotina</taxon>
        <taxon>Sordariomycetes</taxon>
        <taxon>Hypocreomycetidae</taxon>
        <taxon>Hypocreales</taxon>
        <taxon>Bionectriaceae</taxon>
        <taxon>Emericellopsis</taxon>
    </lineage>
</organism>
<dbReference type="PANTHER" id="PTHR28049:SF1">
    <property type="entry name" value="DSC E3 UBIQUITIN LIGASE COMPLEX SUBUNIT 3"/>
    <property type="match status" value="1"/>
</dbReference>
<dbReference type="InterPro" id="IPR029071">
    <property type="entry name" value="Ubiquitin-like_domsf"/>
</dbReference>
<evidence type="ECO:0000313" key="6">
    <source>
        <dbReference type="Proteomes" id="UP000887229"/>
    </source>
</evidence>
<dbReference type="EMBL" id="MU251290">
    <property type="protein sequence ID" value="KAG9249788.1"/>
    <property type="molecule type" value="Genomic_DNA"/>
</dbReference>
<gene>
    <name evidence="5" type="ORF">F5Z01DRAFT_640843</name>
</gene>
<feature type="region of interest" description="Disordered" evidence="1">
    <location>
        <begin position="115"/>
        <end position="142"/>
    </location>
</feature>
<evidence type="ECO:0000256" key="1">
    <source>
        <dbReference type="SAM" id="MobiDB-lite"/>
    </source>
</evidence>
<feature type="region of interest" description="Disordered" evidence="1">
    <location>
        <begin position="69"/>
        <end position="89"/>
    </location>
</feature>
<keyword evidence="2" id="KW-1133">Transmembrane helix</keyword>
<dbReference type="AlphaFoldDB" id="A0A9P7ZCQ9"/>
<dbReference type="SUPFAM" id="SSF54236">
    <property type="entry name" value="Ubiquitin-like"/>
    <property type="match status" value="1"/>
</dbReference>
<keyword evidence="2" id="KW-0472">Membrane</keyword>
<dbReference type="GO" id="GO:0005783">
    <property type="term" value="C:endoplasmic reticulum"/>
    <property type="evidence" value="ECO:0007669"/>
    <property type="project" value="TreeGrafter"/>
</dbReference>
<dbReference type="PANTHER" id="PTHR28049">
    <property type="entry name" value="TRANSMEMBRANE PROTEIN YOR223W"/>
    <property type="match status" value="1"/>
</dbReference>
<keyword evidence="6" id="KW-1185">Reference proteome</keyword>
<reference evidence="5" key="1">
    <citation type="journal article" date="2021" name="IMA Fungus">
        <title>Genomic characterization of three marine fungi, including Emericellopsis atlantica sp. nov. with signatures of a generalist lifestyle and marine biomass degradation.</title>
        <authorList>
            <person name="Hagestad O.C."/>
            <person name="Hou L."/>
            <person name="Andersen J.H."/>
            <person name="Hansen E.H."/>
            <person name="Altermark B."/>
            <person name="Li C."/>
            <person name="Kuhnert E."/>
            <person name="Cox R.J."/>
            <person name="Crous P.W."/>
            <person name="Spatafora J.W."/>
            <person name="Lail K."/>
            <person name="Amirebrahimi M."/>
            <person name="Lipzen A."/>
            <person name="Pangilinan J."/>
            <person name="Andreopoulos W."/>
            <person name="Hayes R.D."/>
            <person name="Ng V."/>
            <person name="Grigoriev I.V."/>
            <person name="Jackson S.A."/>
            <person name="Sutton T.D.S."/>
            <person name="Dobson A.D.W."/>
            <person name="Rama T."/>
        </authorList>
    </citation>
    <scope>NUCLEOTIDE SEQUENCE</scope>
    <source>
        <strain evidence="5">TS7</strain>
    </source>
</reference>
<sequence length="264" mass="29198">MTSPLRLTVRFSTSHPDLDLDVPEPHNATPLSLKRILRERLNTQSRLRLIHQGRLLPDTAALSSCITPISVPDSEDTQRDHDPKGKRKVGEPVHRTYISCGLGDALTPEELEAEARGADKPPVATTMSRSTPVPSTRPRPRGFDRFLSQGFTTSEVATLRTQFQSLNHVSRSSPPSPDSLRTMEDAWIDSNASDPANLQVAEDHGLSEGHWLAMAMGFFWPLGCVTWAVRQQDIWAERWAAFVVAGAMLGVLTGFIMMLSADTY</sequence>
<dbReference type="Pfam" id="PF13373">
    <property type="entry name" value="Dsc3_C"/>
    <property type="match status" value="1"/>
</dbReference>
<dbReference type="GO" id="GO:0044695">
    <property type="term" value="C:Dsc E3 ubiquitin ligase complex"/>
    <property type="evidence" value="ECO:0007669"/>
    <property type="project" value="InterPro"/>
</dbReference>
<feature type="compositionally biased region" description="Basic and acidic residues" evidence="1">
    <location>
        <begin position="76"/>
        <end position="89"/>
    </location>
</feature>
<evidence type="ECO:0000259" key="4">
    <source>
        <dbReference type="Pfam" id="PF13373"/>
    </source>
</evidence>
<dbReference type="CDD" id="cd17039">
    <property type="entry name" value="Ubl_ubiquitin_like"/>
    <property type="match status" value="1"/>
</dbReference>
<evidence type="ECO:0000256" key="2">
    <source>
        <dbReference type="SAM" id="Phobius"/>
    </source>
</evidence>
<dbReference type="Proteomes" id="UP000887229">
    <property type="component" value="Unassembled WGS sequence"/>
</dbReference>
<feature type="domain" description="DSC E3 ubiquitin ligase complex subunit 3 C-terminal" evidence="4">
    <location>
        <begin position="141"/>
        <end position="256"/>
    </location>
</feature>
<evidence type="ECO:0000259" key="3">
    <source>
        <dbReference type="Pfam" id="PF10302"/>
    </source>
</evidence>
<dbReference type="OrthoDB" id="2556122at2759"/>
<protein>
    <submittedName>
        <fullName evidence="5">DUF2407 C-terminal domain-containing protein</fullName>
    </submittedName>
</protein>
<name>A0A9P7ZCQ9_9HYPO</name>
<dbReference type="InterPro" id="IPR019413">
    <property type="entry name" value="Dsc3_ub-like_dom"/>
</dbReference>
<feature type="domain" description="DSC E3 ubiquitin ligase complex subunit 3 ubiquitin-like" evidence="3">
    <location>
        <begin position="6"/>
        <end position="104"/>
    </location>
</feature>
<dbReference type="InterPro" id="IPR045226">
    <property type="entry name" value="Dsc3"/>
</dbReference>
<dbReference type="RefSeq" id="XP_046113712.1">
    <property type="nucleotide sequence ID" value="XM_046262543.1"/>
</dbReference>
<dbReference type="GeneID" id="70293446"/>
<evidence type="ECO:0000313" key="5">
    <source>
        <dbReference type="EMBL" id="KAG9249788.1"/>
    </source>
</evidence>
<accession>A0A9P7ZCQ9</accession>
<feature type="compositionally biased region" description="Low complexity" evidence="1">
    <location>
        <begin position="125"/>
        <end position="136"/>
    </location>
</feature>
<dbReference type="Pfam" id="PF10302">
    <property type="entry name" value="Dsc3_N"/>
    <property type="match status" value="1"/>
</dbReference>
<feature type="transmembrane region" description="Helical" evidence="2">
    <location>
        <begin position="241"/>
        <end position="261"/>
    </location>
</feature>
<dbReference type="InterPro" id="IPR025390">
    <property type="entry name" value="Dsc3_C"/>
</dbReference>
<comment type="caution">
    <text evidence="5">The sequence shown here is derived from an EMBL/GenBank/DDBJ whole genome shotgun (WGS) entry which is preliminary data.</text>
</comment>
<proteinExistence type="predicted"/>